<proteinExistence type="predicted"/>
<protein>
    <submittedName>
        <fullName evidence="2">Uncharacterized protein</fullName>
    </submittedName>
</protein>
<gene>
    <name evidence="2" type="ORF">CYNAS_LOCUS16596</name>
</gene>
<reference evidence="2" key="1">
    <citation type="submission" date="2023-07" db="EMBL/GenBank/DDBJ databases">
        <authorList>
            <consortium name="CYATHOMIX"/>
        </authorList>
    </citation>
    <scope>NUCLEOTIDE SEQUENCE</scope>
    <source>
        <strain evidence="2">N/A</strain>
    </source>
</reference>
<sequence length="283" mass="33001">MYIIINHRQCGAYRNDSDDRKSDGGRFSRAGCRDRLTRLKRFLSLLGKTSSPHTYRLRLLSAKRIAASLNSTKFALCEFQRKSHASREHQKLNSNCFRYLLSSMMLWSLCIVLMGTPVFTNRATKTVSEYRASKTVDNTINNTTKEEWQYFRQLMAIIRSNTLTKQQRLEKIRQFSGNQTAADWENDKRELSKTIDLFDWLSAEKKRTPPRINEIFEKIAKMMFETEFHSKSASEQSRELRAMSKVGEGLNAAELRSLRSLLTRFEKRIDDLGMDKTSLLKTR</sequence>
<dbReference type="Proteomes" id="UP001176961">
    <property type="component" value="Unassembled WGS sequence"/>
</dbReference>
<keyword evidence="1" id="KW-0812">Transmembrane</keyword>
<dbReference type="EMBL" id="CATQJL010000305">
    <property type="protein sequence ID" value="CAJ0604613.1"/>
    <property type="molecule type" value="Genomic_DNA"/>
</dbReference>
<evidence type="ECO:0000256" key="1">
    <source>
        <dbReference type="SAM" id="Phobius"/>
    </source>
</evidence>
<evidence type="ECO:0000313" key="2">
    <source>
        <dbReference type="EMBL" id="CAJ0604613.1"/>
    </source>
</evidence>
<keyword evidence="1" id="KW-1133">Transmembrane helix</keyword>
<evidence type="ECO:0000313" key="3">
    <source>
        <dbReference type="Proteomes" id="UP001176961"/>
    </source>
</evidence>
<name>A0AA36H6V5_CYLNA</name>
<comment type="caution">
    <text evidence="2">The sequence shown here is derived from an EMBL/GenBank/DDBJ whole genome shotgun (WGS) entry which is preliminary data.</text>
</comment>
<accession>A0AA36H6V5</accession>
<feature type="transmembrane region" description="Helical" evidence="1">
    <location>
        <begin position="96"/>
        <end position="119"/>
    </location>
</feature>
<keyword evidence="1" id="KW-0472">Membrane</keyword>
<keyword evidence="3" id="KW-1185">Reference proteome</keyword>
<dbReference type="AlphaFoldDB" id="A0AA36H6V5"/>
<organism evidence="2 3">
    <name type="scientific">Cylicocyclus nassatus</name>
    <name type="common">Nematode worm</name>
    <dbReference type="NCBI Taxonomy" id="53992"/>
    <lineage>
        <taxon>Eukaryota</taxon>
        <taxon>Metazoa</taxon>
        <taxon>Ecdysozoa</taxon>
        <taxon>Nematoda</taxon>
        <taxon>Chromadorea</taxon>
        <taxon>Rhabditida</taxon>
        <taxon>Rhabditina</taxon>
        <taxon>Rhabditomorpha</taxon>
        <taxon>Strongyloidea</taxon>
        <taxon>Strongylidae</taxon>
        <taxon>Cylicocyclus</taxon>
    </lineage>
</organism>